<feature type="compositionally biased region" description="Polar residues" evidence="1">
    <location>
        <begin position="252"/>
        <end position="262"/>
    </location>
</feature>
<dbReference type="Pfam" id="PF12456">
    <property type="entry name" value="hSac2"/>
    <property type="match status" value="1"/>
</dbReference>
<dbReference type="EMBL" id="JAVFHQ010000020">
    <property type="protein sequence ID" value="KAK4545326.1"/>
    <property type="molecule type" value="Genomic_DNA"/>
</dbReference>
<feature type="domain" description="SAC" evidence="3">
    <location>
        <begin position="273"/>
        <end position="642"/>
    </location>
</feature>
<feature type="region of interest" description="Disordered" evidence="1">
    <location>
        <begin position="871"/>
        <end position="890"/>
    </location>
</feature>
<feature type="region of interest" description="Disordered" evidence="1">
    <location>
        <begin position="115"/>
        <end position="161"/>
    </location>
</feature>
<feature type="signal peptide" evidence="2">
    <location>
        <begin position="1"/>
        <end position="24"/>
    </location>
</feature>
<feature type="compositionally biased region" description="Acidic residues" evidence="1">
    <location>
        <begin position="129"/>
        <end position="140"/>
    </location>
</feature>
<evidence type="ECO:0000313" key="6">
    <source>
        <dbReference type="Proteomes" id="UP001324427"/>
    </source>
</evidence>
<feature type="compositionally biased region" description="Basic and acidic residues" evidence="1">
    <location>
        <begin position="841"/>
        <end position="860"/>
    </location>
</feature>
<dbReference type="AlphaFoldDB" id="A0AAV9JIT7"/>
<dbReference type="PROSITE" id="PS50275">
    <property type="entry name" value="SAC"/>
    <property type="match status" value="1"/>
</dbReference>
<dbReference type="PANTHER" id="PTHR45662:SF7">
    <property type="entry name" value="SACI DOMAIN PROTEIN (AFU_ORTHOLOGUE AFUA_1G15890)"/>
    <property type="match status" value="1"/>
</dbReference>
<dbReference type="InterPro" id="IPR034753">
    <property type="entry name" value="hSac2"/>
</dbReference>
<dbReference type="InterPro" id="IPR002013">
    <property type="entry name" value="SAC_dom"/>
</dbReference>
<keyword evidence="6" id="KW-1185">Reference proteome</keyword>
<gene>
    <name evidence="5" type="ORF">LTR36_003506</name>
</gene>
<feature type="domain" description="HSac2" evidence="4">
    <location>
        <begin position="712"/>
        <end position="867"/>
    </location>
</feature>
<dbReference type="GO" id="GO:0046856">
    <property type="term" value="P:phosphatidylinositol dephosphorylation"/>
    <property type="evidence" value="ECO:0007669"/>
    <property type="project" value="TreeGrafter"/>
</dbReference>
<proteinExistence type="predicted"/>
<evidence type="ECO:0000259" key="4">
    <source>
        <dbReference type="PROSITE" id="PS51791"/>
    </source>
</evidence>
<sequence length="958" mass="106967">MPGLVRKILICAAADGLFLHPVGARDSDSRSVKIAYGTSTITPATRNGGDEGEANPLEAHGIVGLLDLVSSSYLISITRREQVAQIQGSPIYALRDVTLIPLASQAEAERAITAAKQTLKPSKEARAEETEESDVGEDAEPSTVGDTEQPPETAALELPRGNVLQKSTSVVKDVVQDRGKYGRFAEKWFSKGGWAANGRRSQGMTSEEDLTGEQEKQAAEALPEPEQSAAPGAEKKSDEQQDSQEDSKPDTHTQTSKRQNVLESLTPRILRSARLYFSSSGFFFSYEHDLSTTLMQRDTQTTSLPLWKRFDDLYFWNQHLQRPFIENSQDAFILPLLQGFVGQRAFSIARTTDTEQDVVAEAAHKAEDVVAAQERPKPTDSSDKKESQEDYLITLISRRSVKRAGLRYLRRGIDDEGNVANSVETEQILSPQSWDVSSKTFALLQYRGSIPLFFSQTPYSFKPLPVMFGSEATNQTAFKKHFDKITKRYGSVQCTSLVDKHATEAGIGEAYEHHAKLLGENGVVNGKQIGFEWFDFHTACKGMKFENVSILMDTLESQLKSFGWTVKQDDRDVRQQTGVLRTNCMDCLDRTNVVQSAVGGWALQQQLADLGLNIDLKTDPKTQWFNTLWADNGDAISKQYAGTSALKGDFTRTRKRNWTGALSDFSLTLNRYYNNIFGDYFLQMNIDFYLGNVGPSAFIDFEADMMGKDYALDMGRIRQNAIDMCIKIVLEDPTEDLVAGWTLSCPREANTLRSLPFEECVLLLTDAALYFCRFDWDAEKVGSFERIALADITEVWRGAYITSTLGPTQTNETKNVGVALRYKTSGQAVVRTNTRAMQNEKLAEDENSGKNELEKQAQPEKEESRLLAFKALPPSSSAAKQGGEDSDHMSEQELVKHICDELQRLMMSVAHKQRGFDHLELEKVPNVEEKDIISVADARKRTGYMESLGYSLKKLVWS</sequence>
<dbReference type="Proteomes" id="UP001324427">
    <property type="component" value="Unassembled WGS sequence"/>
</dbReference>
<dbReference type="GO" id="GO:0005783">
    <property type="term" value="C:endoplasmic reticulum"/>
    <property type="evidence" value="ECO:0007669"/>
    <property type="project" value="TreeGrafter"/>
</dbReference>
<evidence type="ECO:0000256" key="1">
    <source>
        <dbReference type="SAM" id="MobiDB-lite"/>
    </source>
</evidence>
<accession>A0AAV9JIT7</accession>
<feature type="chain" id="PRO_5043911527" evidence="2">
    <location>
        <begin position="25"/>
        <end position="958"/>
    </location>
</feature>
<name>A0AAV9JIT7_9PEZI</name>
<feature type="region of interest" description="Disordered" evidence="1">
    <location>
        <begin position="195"/>
        <end position="262"/>
    </location>
</feature>
<evidence type="ECO:0000259" key="3">
    <source>
        <dbReference type="PROSITE" id="PS50275"/>
    </source>
</evidence>
<dbReference type="PROSITE" id="PS51791">
    <property type="entry name" value="HSAC2"/>
    <property type="match status" value="1"/>
</dbReference>
<dbReference type="PANTHER" id="PTHR45662">
    <property type="entry name" value="PHOSPHATIDYLINOSITIDE PHOSPHATASE SAC1"/>
    <property type="match status" value="1"/>
</dbReference>
<comment type="caution">
    <text evidence="5">The sequence shown here is derived from an EMBL/GenBank/DDBJ whole genome shotgun (WGS) entry which is preliminary data.</text>
</comment>
<dbReference type="GO" id="GO:0043812">
    <property type="term" value="F:phosphatidylinositol-4-phosphate phosphatase activity"/>
    <property type="evidence" value="ECO:0007669"/>
    <property type="project" value="TreeGrafter"/>
</dbReference>
<keyword evidence="2" id="KW-0732">Signal</keyword>
<dbReference type="InterPro" id="IPR022158">
    <property type="entry name" value="Inositol_phosphatase"/>
</dbReference>
<evidence type="ECO:0000313" key="5">
    <source>
        <dbReference type="EMBL" id="KAK4545326.1"/>
    </source>
</evidence>
<feature type="region of interest" description="Disordered" evidence="1">
    <location>
        <begin position="840"/>
        <end position="860"/>
    </location>
</feature>
<reference evidence="5 6" key="1">
    <citation type="submission" date="2021-11" db="EMBL/GenBank/DDBJ databases">
        <title>Black yeast isolated from Biological Soil Crust.</title>
        <authorList>
            <person name="Kurbessoian T."/>
        </authorList>
    </citation>
    <scope>NUCLEOTIDE SEQUENCE [LARGE SCALE GENOMIC DNA]</scope>
    <source>
        <strain evidence="5 6">CCFEE 5522</strain>
    </source>
</reference>
<evidence type="ECO:0000256" key="2">
    <source>
        <dbReference type="SAM" id="SignalP"/>
    </source>
</evidence>
<feature type="compositionally biased region" description="Basic and acidic residues" evidence="1">
    <location>
        <begin position="233"/>
        <end position="251"/>
    </location>
</feature>
<dbReference type="Pfam" id="PF02383">
    <property type="entry name" value="Syja_N"/>
    <property type="match status" value="1"/>
</dbReference>
<organism evidence="5 6">
    <name type="scientific">Oleoguttula mirabilis</name>
    <dbReference type="NCBI Taxonomy" id="1507867"/>
    <lineage>
        <taxon>Eukaryota</taxon>
        <taxon>Fungi</taxon>
        <taxon>Dikarya</taxon>
        <taxon>Ascomycota</taxon>
        <taxon>Pezizomycotina</taxon>
        <taxon>Dothideomycetes</taxon>
        <taxon>Dothideomycetidae</taxon>
        <taxon>Mycosphaerellales</taxon>
        <taxon>Teratosphaeriaceae</taxon>
        <taxon>Oleoguttula</taxon>
    </lineage>
</organism>
<protein>
    <submittedName>
        <fullName evidence="5">Uncharacterized protein</fullName>
    </submittedName>
</protein>